<keyword evidence="4" id="KW-1185">Reference proteome</keyword>
<accession>A0AAV5UJK0</accession>
<feature type="non-terminal residue" evidence="3">
    <location>
        <position position="1"/>
    </location>
</feature>
<feature type="compositionally biased region" description="Basic and acidic residues" evidence="1">
    <location>
        <begin position="8"/>
        <end position="26"/>
    </location>
</feature>
<proteinExistence type="predicted"/>
<dbReference type="Pfam" id="PF21599">
    <property type="entry name" value="ZSWIM3_N"/>
    <property type="match status" value="1"/>
</dbReference>
<evidence type="ECO:0000313" key="4">
    <source>
        <dbReference type="Proteomes" id="UP001432027"/>
    </source>
</evidence>
<dbReference type="PANTHER" id="PTHR47086">
    <property type="entry name" value="BTB DOMAIN-CONTAINING PROTEIN"/>
    <property type="match status" value="1"/>
</dbReference>
<organism evidence="3 4">
    <name type="scientific">Pristionchus entomophagus</name>
    <dbReference type="NCBI Taxonomy" id="358040"/>
    <lineage>
        <taxon>Eukaryota</taxon>
        <taxon>Metazoa</taxon>
        <taxon>Ecdysozoa</taxon>
        <taxon>Nematoda</taxon>
        <taxon>Chromadorea</taxon>
        <taxon>Rhabditida</taxon>
        <taxon>Rhabditina</taxon>
        <taxon>Diplogasteromorpha</taxon>
        <taxon>Diplogasteroidea</taxon>
        <taxon>Neodiplogasteridae</taxon>
        <taxon>Pristionchus</taxon>
    </lineage>
</organism>
<feature type="region of interest" description="Disordered" evidence="1">
    <location>
        <begin position="1"/>
        <end position="26"/>
    </location>
</feature>
<dbReference type="AlphaFoldDB" id="A0AAV5UJK0"/>
<dbReference type="InterPro" id="IPR040854">
    <property type="entry name" value="ZSWIM9"/>
</dbReference>
<dbReference type="PANTHER" id="PTHR47086:SF4">
    <property type="entry name" value="BTB DOMAIN-CONTAINING PROTEIN"/>
    <property type="match status" value="1"/>
</dbReference>
<evidence type="ECO:0000256" key="1">
    <source>
        <dbReference type="SAM" id="MobiDB-lite"/>
    </source>
</evidence>
<gene>
    <name evidence="3" type="ORF">PENTCL1PPCAC_28728</name>
</gene>
<comment type="caution">
    <text evidence="3">The sequence shown here is derived from an EMBL/GenBank/DDBJ whole genome shotgun (WGS) entry which is preliminary data.</text>
</comment>
<dbReference type="InterPro" id="IPR048325">
    <property type="entry name" value="ZSWIM3_N"/>
</dbReference>
<evidence type="ECO:0000259" key="2">
    <source>
        <dbReference type="Pfam" id="PF21599"/>
    </source>
</evidence>
<feature type="non-terminal residue" evidence="3">
    <location>
        <position position="168"/>
    </location>
</feature>
<reference evidence="3" key="1">
    <citation type="submission" date="2023-10" db="EMBL/GenBank/DDBJ databases">
        <title>Genome assembly of Pristionchus species.</title>
        <authorList>
            <person name="Yoshida K."/>
            <person name="Sommer R.J."/>
        </authorList>
    </citation>
    <scope>NUCLEOTIDE SEQUENCE</scope>
    <source>
        <strain evidence="3">RS0144</strain>
    </source>
</reference>
<evidence type="ECO:0000313" key="3">
    <source>
        <dbReference type="EMBL" id="GMT06554.1"/>
    </source>
</evidence>
<protein>
    <recommendedName>
        <fullName evidence="2">ZSWIM3 N-terminal domain-containing protein</fullName>
    </recommendedName>
</protein>
<dbReference type="EMBL" id="BTSX01000006">
    <property type="protein sequence ID" value="GMT06554.1"/>
    <property type="molecule type" value="Genomic_DNA"/>
</dbReference>
<name>A0AAV5UJK0_9BILA</name>
<sequence length="168" mass="19203">NSTAAHVSNRESEPAAKKPRNEAPREIDDELICLPDSSLDQAVPASNNDSSMYLNAKFSSFEELRVAMEDWMQLNYQPFRIASSETLKHCEQMNETFGYRYLVYHCAFYGNPRKRGKGKRPNQNYLPCGCTSTIRVNYAHTENCLKITTFKIDHNHGLSAARFGKMKK</sequence>
<dbReference type="Proteomes" id="UP001432027">
    <property type="component" value="Unassembled WGS sequence"/>
</dbReference>
<feature type="domain" description="ZSWIM3 N-terminal" evidence="2">
    <location>
        <begin position="52"/>
        <end position="156"/>
    </location>
</feature>